<dbReference type="Proteomes" id="UP000326671">
    <property type="component" value="Unassembled WGS sequence"/>
</dbReference>
<protein>
    <submittedName>
        <fullName evidence="3">DUF418 domain-containing protein</fullName>
    </submittedName>
</protein>
<sequence length="413" mass="47833">MMEMKSAPISNSERIVTIDIIRGFALLGIFLVNMPAFHSPAFMVSYPDYSGVNYWLDLLFQMFVQTKFYTIFSFLFGLGFYIFMSRAEQKGLKINRLFSRRLFALLLFGALHIVFLWYGDILHTYAITGFLLLLFYKRKPKTLLIWAFSLLFIFHALISAPFLIPATEMESIAAGLDQEEAAKLGEYVDMYENAPYLEWVSYRLQTEMGRLLANLPFALFNILALFLFGLYAGKRGVFKDVSAHLPMIKKVWWTALILSIPLVTFLALYKMDVIDVGVYQQNAIYLFTSLSGLTLCFFYISSLTLMLRREFWQRFLRPLGYTGQMALTNYLLQTFISVGIFLGLNFYGKVSLATGTLICLVIYAAQTLFSYVWMKNFRFGPFEWLWRTMTYGYIQSMKKEEKLSNSNRQDTGV</sequence>
<feature type="transmembrane region" description="Helical" evidence="1">
    <location>
        <begin position="353"/>
        <end position="374"/>
    </location>
</feature>
<keyword evidence="1" id="KW-0812">Transmembrane</keyword>
<proteinExistence type="predicted"/>
<name>A0A5J5H2R0_9BACI</name>
<feature type="transmembrane region" description="Helical" evidence="1">
    <location>
        <begin position="211"/>
        <end position="231"/>
    </location>
</feature>
<dbReference type="EMBL" id="VYKL01000046">
    <property type="protein sequence ID" value="KAA9014198.1"/>
    <property type="molecule type" value="Genomic_DNA"/>
</dbReference>
<accession>A0A5J5H2R0</accession>
<feature type="transmembrane region" description="Helical" evidence="1">
    <location>
        <begin position="97"/>
        <end position="115"/>
    </location>
</feature>
<dbReference type="InterPro" id="IPR007349">
    <property type="entry name" value="DUF418"/>
</dbReference>
<evidence type="ECO:0000259" key="2">
    <source>
        <dbReference type="Pfam" id="PF04235"/>
    </source>
</evidence>
<keyword evidence="4" id="KW-1185">Reference proteome</keyword>
<keyword evidence="1" id="KW-1133">Transmembrane helix</keyword>
<reference evidence="3 4" key="1">
    <citation type="submission" date="2019-09" db="EMBL/GenBank/DDBJ databases">
        <title>Whole genome sequences of isolates from the Mars Exploration Rovers.</title>
        <authorList>
            <person name="Seuylemezian A."/>
            <person name="Vaishampayan P."/>
        </authorList>
    </citation>
    <scope>NUCLEOTIDE SEQUENCE [LARGE SCALE GENOMIC DNA]</scope>
    <source>
        <strain evidence="3 4">MER_TA_151</strain>
    </source>
</reference>
<dbReference type="AlphaFoldDB" id="A0A5J5H2R0"/>
<feature type="transmembrane region" description="Helical" evidence="1">
    <location>
        <begin position="327"/>
        <end position="347"/>
    </location>
</feature>
<feature type="transmembrane region" description="Helical" evidence="1">
    <location>
        <begin position="58"/>
        <end position="85"/>
    </location>
</feature>
<feature type="transmembrane region" description="Helical" evidence="1">
    <location>
        <begin position="143"/>
        <end position="164"/>
    </location>
</feature>
<feature type="transmembrane region" description="Helical" evidence="1">
    <location>
        <begin position="20"/>
        <end position="38"/>
    </location>
</feature>
<feature type="transmembrane region" description="Helical" evidence="1">
    <location>
        <begin position="251"/>
        <end position="271"/>
    </location>
</feature>
<comment type="caution">
    <text evidence="3">The sequence shown here is derived from an EMBL/GenBank/DDBJ whole genome shotgun (WGS) entry which is preliminary data.</text>
</comment>
<feature type="transmembrane region" description="Helical" evidence="1">
    <location>
        <begin position="283"/>
        <end position="307"/>
    </location>
</feature>
<feature type="domain" description="DUF418" evidence="2">
    <location>
        <begin position="232"/>
        <end position="392"/>
    </location>
</feature>
<dbReference type="Pfam" id="PF04235">
    <property type="entry name" value="DUF418"/>
    <property type="match status" value="1"/>
</dbReference>
<gene>
    <name evidence="3" type="ORF">F4V44_24090</name>
</gene>
<feature type="transmembrane region" description="Helical" evidence="1">
    <location>
        <begin position="121"/>
        <end position="136"/>
    </location>
</feature>
<dbReference type="PANTHER" id="PTHR30590:SF3">
    <property type="entry name" value="HYPOTHETICAL MEMBRANE SPANNING PROTEIN"/>
    <property type="match status" value="1"/>
</dbReference>
<organism evidence="3 4">
    <name type="scientific">Niallia endozanthoxylica</name>
    <dbReference type="NCBI Taxonomy" id="2036016"/>
    <lineage>
        <taxon>Bacteria</taxon>
        <taxon>Bacillati</taxon>
        <taxon>Bacillota</taxon>
        <taxon>Bacilli</taxon>
        <taxon>Bacillales</taxon>
        <taxon>Bacillaceae</taxon>
        <taxon>Niallia</taxon>
    </lineage>
</organism>
<keyword evidence="1" id="KW-0472">Membrane</keyword>
<evidence type="ECO:0000313" key="4">
    <source>
        <dbReference type="Proteomes" id="UP000326671"/>
    </source>
</evidence>
<dbReference type="PANTHER" id="PTHR30590">
    <property type="entry name" value="INNER MEMBRANE PROTEIN"/>
    <property type="match status" value="1"/>
</dbReference>
<evidence type="ECO:0000256" key="1">
    <source>
        <dbReference type="SAM" id="Phobius"/>
    </source>
</evidence>
<dbReference type="InterPro" id="IPR052529">
    <property type="entry name" value="Bact_Transport_Assoc"/>
</dbReference>
<evidence type="ECO:0000313" key="3">
    <source>
        <dbReference type="EMBL" id="KAA9014198.1"/>
    </source>
</evidence>
<dbReference type="OrthoDB" id="9807744at2"/>